<reference evidence="3 4" key="1">
    <citation type="submission" date="2023-10" db="EMBL/GenBank/DDBJ databases">
        <title>Rubellicoccus peritrichatus gen. nov., sp. nov., isolated from an algae of coral reef tank.</title>
        <authorList>
            <person name="Luo J."/>
        </authorList>
    </citation>
    <scope>NUCLEOTIDE SEQUENCE [LARGE SCALE GENOMIC DNA]</scope>
    <source>
        <strain evidence="3 4">CR14</strain>
    </source>
</reference>
<dbReference type="AlphaFoldDB" id="A0AAQ3LBA6"/>
<feature type="transmembrane region" description="Helical" evidence="1">
    <location>
        <begin position="261"/>
        <end position="278"/>
    </location>
</feature>
<keyword evidence="1" id="KW-1133">Transmembrane helix</keyword>
<evidence type="ECO:0000313" key="3">
    <source>
        <dbReference type="EMBL" id="WOO40318.1"/>
    </source>
</evidence>
<evidence type="ECO:0000256" key="2">
    <source>
        <dbReference type="SAM" id="SignalP"/>
    </source>
</evidence>
<proteinExistence type="predicted"/>
<sequence length="287" mass="29890">MKKSHTLALVMMTGLVSTLSAQLLDYDFNQTGTNVTNAGSLSSPYNLTLRAQNGSAQDLHGADGSGVSGLAGDRAVDFGSIAVSMGGAGGLGNFISETNSDLSPLSAMTVTGWYRVADGTDLDGGQIIRNNGGNGGWSISFVSAERMQFAFGTGTETLNLRTSTGIYNSNGGDWVFFAVSWDGSDLLFYQSDISTSITAPASTVALSATMAEDTQSFSLGRSNSTSGAFDGLLDNIQVYDSALNQTAIEAIRVGAIPESSSTTLLITLGVIIVAPILLRKRTKKLHN</sequence>
<dbReference type="Pfam" id="PF13385">
    <property type="entry name" value="Laminin_G_3"/>
    <property type="match status" value="1"/>
</dbReference>
<keyword evidence="1" id="KW-0472">Membrane</keyword>
<gene>
    <name evidence="3" type="ORF">RZN69_16995</name>
</gene>
<evidence type="ECO:0000313" key="4">
    <source>
        <dbReference type="Proteomes" id="UP001304300"/>
    </source>
</evidence>
<dbReference type="EMBL" id="CP136920">
    <property type="protein sequence ID" value="WOO40318.1"/>
    <property type="molecule type" value="Genomic_DNA"/>
</dbReference>
<protein>
    <submittedName>
        <fullName evidence="3">LamG domain-containing protein</fullName>
    </submittedName>
</protein>
<dbReference type="KEGG" id="puo:RZN69_16995"/>
<feature type="chain" id="PRO_5042813310" evidence="2">
    <location>
        <begin position="22"/>
        <end position="287"/>
    </location>
</feature>
<dbReference type="Proteomes" id="UP001304300">
    <property type="component" value="Chromosome"/>
</dbReference>
<keyword evidence="2" id="KW-0732">Signal</keyword>
<name>A0AAQ3LBA6_9BACT</name>
<dbReference type="RefSeq" id="WP_317832503.1">
    <property type="nucleotide sequence ID" value="NZ_CP136920.1"/>
</dbReference>
<dbReference type="InterPro" id="IPR013320">
    <property type="entry name" value="ConA-like_dom_sf"/>
</dbReference>
<feature type="signal peptide" evidence="2">
    <location>
        <begin position="1"/>
        <end position="21"/>
    </location>
</feature>
<organism evidence="3 4">
    <name type="scientific">Rubellicoccus peritrichatus</name>
    <dbReference type="NCBI Taxonomy" id="3080537"/>
    <lineage>
        <taxon>Bacteria</taxon>
        <taxon>Pseudomonadati</taxon>
        <taxon>Verrucomicrobiota</taxon>
        <taxon>Opitutia</taxon>
        <taxon>Puniceicoccales</taxon>
        <taxon>Cerasicoccaceae</taxon>
        <taxon>Rubellicoccus</taxon>
    </lineage>
</organism>
<evidence type="ECO:0000256" key="1">
    <source>
        <dbReference type="SAM" id="Phobius"/>
    </source>
</evidence>
<dbReference type="SUPFAM" id="SSF49899">
    <property type="entry name" value="Concanavalin A-like lectins/glucanases"/>
    <property type="match status" value="1"/>
</dbReference>
<accession>A0AAQ3LBA6</accession>
<keyword evidence="4" id="KW-1185">Reference proteome</keyword>
<dbReference type="Gene3D" id="2.60.120.200">
    <property type="match status" value="1"/>
</dbReference>
<keyword evidence="1" id="KW-0812">Transmembrane</keyword>